<evidence type="ECO:0000313" key="1">
    <source>
        <dbReference type="EMBL" id="CAD6992427.1"/>
    </source>
</evidence>
<dbReference type="Proteomes" id="UP000606786">
    <property type="component" value="Unassembled WGS sequence"/>
</dbReference>
<name>A0A811U306_CERCA</name>
<proteinExistence type="predicted"/>
<gene>
    <name evidence="1" type="ORF">CCAP1982_LOCUS1289</name>
</gene>
<comment type="caution">
    <text evidence="1">The sequence shown here is derived from an EMBL/GenBank/DDBJ whole genome shotgun (WGS) entry which is preliminary data.</text>
</comment>
<evidence type="ECO:0000313" key="2">
    <source>
        <dbReference type="Proteomes" id="UP000606786"/>
    </source>
</evidence>
<accession>A0A811U306</accession>
<dbReference type="EMBL" id="CAJHJT010000001">
    <property type="protein sequence ID" value="CAD6992427.1"/>
    <property type="molecule type" value="Genomic_DNA"/>
</dbReference>
<protein>
    <submittedName>
        <fullName evidence="1">(Mediterranean fruit fly) hypothetical protein</fullName>
    </submittedName>
</protein>
<keyword evidence="2" id="KW-1185">Reference proteome</keyword>
<organism evidence="1 2">
    <name type="scientific">Ceratitis capitata</name>
    <name type="common">Mediterranean fruit fly</name>
    <name type="synonym">Tephritis capitata</name>
    <dbReference type="NCBI Taxonomy" id="7213"/>
    <lineage>
        <taxon>Eukaryota</taxon>
        <taxon>Metazoa</taxon>
        <taxon>Ecdysozoa</taxon>
        <taxon>Arthropoda</taxon>
        <taxon>Hexapoda</taxon>
        <taxon>Insecta</taxon>
        <taxon>Pterygota</taxon>
        <taxon>Neoptera</taxon>
        <taxon>Endopterygota</taxon>
        <taxon>Diptera</taxon>
        <taxon>Brachycera</taxon>
        <taxon>Muscomorpha</taxon>
        <taxon>Tephritoidea</taxon>
        <taxon>Tephritidae</taxon>
        <taxon>Ceratitis</taxon>
        <taxon>Ceratitis</taxon>
    </lineage>
</organism>
<dbReference type="AlphaFoldDB" id="A0A811U306"/>
<sequence length="94" mass="10626">MSNTTIPKELQREKAIKVFVDYEMTTTNGKVTFRPTFPLDALNMHNDLLNCLSICPSVSPIDQPMFAAVMCGGSNKQIEQQQQHHHQQLLQNIA</sequence>
<reference evidence="1" key="1">
    <citation type="submission" date="2020-11" db="EMBL/GenBank/DDBJ databases">
        <authorList>
            <person name="Whitehead M."/>
        </authorList>
    </citation>
    <scope>NUCLEOTIDE SEQUENCE</scope>
    <source>
        <strain evidence="1">EGII</strain>
    </source>
</reference>